<dbReference type="InterPro" id="IPR008775">
    <property type="entry name" value="Phytyl_CoA_dOase-like"/>
</dbReference>
<organism evidence="1 2">
    <name type="scientific">Mesorhizobium australicum</name>
    <dbReference type="NCBI Taxonomy" id="536018"/>
    <lineage>
        <taxon>Bacteria</taxon>
        <taxon>Pseudomonadati</taxon>
        <taxon>Pseudomonadota</taxon>
        <taxon>Alphaproteobacteria</taxon>
        <taxon>Hyphomicrobiales</taxon>
        <taxon>Phyllobacteriaceae</taxon>
        <taxon>Mesorhizobium</taxon>
    </lineage>
</organism>
<keyword evidence="1" id="KW-0560">Oxidoreductase</keyword>
<dbReference type="Pfam" id="PF05721">
    <property type="entry name" value="PhyH"/>
    <property type="match status" value="1"/>
</dbReference>
<dbReference type="GO" id="GO:0005506">
    <property type="term" value="F:iron ion binding"/>
    <property type="evidence" value="ECO:0007669"/>
    <property type="project" value="UniProtKB-ARBA"/>
</dbReference>
<dbReference type="Gene3D" id="2.60.120.620">
    <property type="entry name" value="q2cbj1_9rhob like domain"/>
    <property type="match status" value="1"/>
</dbReference>
<proteinExistence type="predicted"/>
<reference evidence="2" key="1">
    <citation type="submission" date="2017-04" db="EMBL/GenBank/DDBJ databases">
        <authorList>
            <person name="Varghese N."/>
            <person name="Submissions S."/>
        </authorList>
    </citation>
    <scope>NUCLEOTIDE SEQUENCE [LARGE SCALE GENOMIC DNA]</scope>
    <source>
        <strain evidence="2">B5P</strain>
    </source>
</reference>
<keyword evidence="2" id="KW-1185">Reference proteome</keyword>
<evidence type="ECO:0000313" key="1">
    <source>
        <dbReference type="EMBL" id="SMH31908.1"/>
    </source>
</evidence>
<dbReference type="PANTHER" id="PTHR20883:SF51">
    <property type="entry name" value="PHYTANOYL-COA HYDROXYLASE"/>
    <property type="match status" value="1"/>
</dbReference>
<keyword evidence="1" id="KW-0223">Dioxygenase</keyword>
<name>A0A1X7N3H6_9HYPH</name>
<dbReference type="EMBL" id="FXBL01000004">
    <property type="protein sequence ID" value="SMH31908.1"/>
    <property type="molecule type" value="Genomic_DNA"/>
</dbReference>
<gene>
    <name evidence="1" type="ORF">SAMN02982922_1209</name>
</gene>
<dbReference type="RefSeq" id="WP_085463321.1">
    <property type="nucleotide sequence ID" value="NZ_FXBL01000004.1"/>
</dbReference>
<protein>
    <submittedName>
        <fullName evidence="1">Ectoine hydroxylase-related dioxygenase, phytanoyl-CoA dioxygenase (PhyH) family</fullName>
    </submittedName>
</protein>
<dbReference type="PANTHER" id="PTHR20883">
    <property type="entry name" value="PHYTANOYL-COA DIOXYGENASE DOMAIN CONTAINING 1"/>
    <property type="match status" value="1"/>
</dbReference>
<evidence type="ECO:0000313" key="2">
    <source>
        <dbReference type="Proteomes" id="UP000193083"/>
    </source>
</evidence>
<dbReference type="OrthoDB" id="2553118at2"/>
<accession>A0A1X7N3H6</accession>
<dbReference type="GO" id="GO:0016706">
    <property type="term" value="F:2-oxoglutarate-dependent dioxygenase activity"/>
    <property type="evidence" value="ECO:0007669"/>
    <property type="project" value="UniProtKB-ARBA"/>
</dbReference>
<dbReference type="AlphaFoldDB" id="A0A1X7N3H6"/>
<dbReference type="SUPFAM" id="SSF51197">
    <property type="entry name" value="Clavaminate synthase-like"/>
    <property type="match status" value="1"/>
</dbReference>
<dbReference type="Proteomes" id="UP000193083">
    <property type="component" value="Unassembled WGS sequence"/>
</dbReference>
<sequence length="300" mass="34085">MNTQHVVELRENGYAVIRGFLNKDEVAELRRESEKVYAEGLKHHATYRDRNLYFEVINDPGNNHRAVPQAHWFSWINPVFEQYRRSQKIFEALAPLLGPDIKQIANQLHWKAPGGKYTYYRMHQDVRFRSRPELFANLDRYSLNLGLALNRQDASNGALKVVPGHHKRGYLGLAEDGGGIMVGSTEQGSELKAVGIDPSEVVQLEMEPGDLAIWTLYTIHGSGPNVSTEPRILLIDNYVRAEDSPDRGEWAFRDGRSIPLGAEPEICKYEQLRENPGPFYVEEKWTDEAKQSGEKLKAAG</sequence>